<name>A0ABV7BUR0_9PROT</name>
<dbReference type="PANTHER" id="PTHR43651">
    <property type="entry name" value="1,4-ALPHA-GLUCAN-BRANCHING ENZYME"/>
    <property type="match status" value="1"/>
</dbReference>
<comment type="subcellular location">
    <subcellularLocation>
        <location evidence="1">Cytoplasm</location>
    </subcellularLocation>
</comment>
<comment type="caution">
    <text evidence="16">The sequence shown here is derived from an EMBL/GenBank/DDBJ whole genome shotgun (WGS) entry which is preliminary data.</text>
</comment>
<dbReference type="GO" id="GO:0033942">
    <property type="term" value="F:4-alpha-D-(1-&gt;4)-alpha-D-glucanotrehalose trehalohydrolase activity"/>
    <property type="evidence" value="ECO:0007669"/>
    <property type="project" value="UniProtKB-EC"/>
</dbReference>
<evidence type="ECO:0000256" key="9">
    <source>
        <dbReference type="ARBA" id="ARBA00023295"/>
    </source>
</evidence>
<reference evidence="17" key="1">
    <citation type="journal article" date="2019" name="Int. J. Syst. Evol. Microbiol.">
        <title>The Global Catalogue of Microorganisms (GCM) 10K type strain sequencing project: providing services to taxonomists for standard genome sequencing and annotation.</title>
        <authorList>
            <consortium name="The Broad Institute Genomics Platform"/>
            <consortium name="The Broad Institute Genome Sequencing Center for Infectious Disease"/>
            <person name="Wu L."/>
            <person name="Ma J."/>
        </authorList>
    </citation>
    <scope>NUCLEOTIDE SEQUENCE [LARGE SCALE GENOMIC DNA]</scope>
    <source>
        <strain evidence="17">CGMCC 1.16855</strain>
    </source>
</reference>
<keyword evidence="6" id="KW-0963">Cytoplasm</keyword>
<organism evidence="16 17">
    <name type="scientific">Falsiroseomonas tokyonensis</name>
    <dbReference type="NCBI Taxonomy" id="430521"/>
    <lineage>
        <taxon>Bacteria</taxon>
        <taxon>Pseudomonadati</taxon>
        <taxon>Pseudomonadota</taxon>
        <taxon>Alphaproteobacteria</taxon>
        <taxon>Acetobacterales</taxon>
        <taxon>Roseomonadaceae</taxon>
        <taxon>Falsiroseomonas</taxon>
    </lineage>
</organism>
<keyword evidence="8" id="KW-0119">Carbohydrate metabolism</keyword>
<feature type="domain" description="Glycosyl hydrolase family 13 catalytic" evidence="15">
    <location>
        <begin position="122"/>
        <end position="463"/>
    </location>
</feature>
<keyword evidence="7 14" id="KW-0378">Hydrolase</keyword>
<evidence type="ECO:0000256" key="5">
    <source>
        <dbReference type="ARBA" id="ARBA00015938"/>
    </source>
</evidence>
<proteinExistence type="inferred from homology"/>
<dbReference type="InterPro" id="IPR017853">
    <property type="entry name" value="GH"/>
</dbReference>
<dbReference type="CDD" id="cd11325">
    <property type="entry name" value="AmyAc_GTHase"/>
    <property type="match status" value="1"/>
</dbReference>
<evidence type="ECO:0000256" key="10">
    <source>
        <dbReference type="ARBA" id="ARBA00032057"/>
    </source>
</evidence>
<dbReference type="Pfam" id="PF00128">
    <property type="entry name" value="Alpha-amylase"/>
    <property type="match status" value="1"/>
</dbReference>
<evidence type="ECO:0000256" key="7">
    <source>
        <dbReference type="ARBA" id="ARBA00022801"/>
    </source>
</evidence>
<accession>A0ABV7BUR0</accession>
<dbReference type="EC" id="3.2.1.141" evidence="4 13"/>
<dbReference type="RefSeq" id="WP_246602488.1">
    <property type="nucleotide sequence ID" value="NZ_JAFNJS010000002.1"/>
</dbReference>
<evidence type="ECO:0000256" key="13">
    <source>
        <dbReference type="NCBIfam" id="TIGR02402"/>
    </source>
</evidence>
<dbReference type="InterPro" id="IPR006047">
    <property type="entry name" value="GH13_cat_dom"/>
</dbReference>
<dbReference type="CDD" id="cd02853">
    <property type="entry name" value="E_set_MTHase_like_N"/>
    <property type="match status" value="1"/>
</dbReference>
<keyword evidence="9 14" id="KW-0326">Glycosidase</keyword>
<gene>
    <name evidence="16" type="primary">treZ</name>
    <name evidence="16" type="ORF">ACFOD3_07790</name>
</gene>
<dbReference type="Gene3D" id="3.20.20.80">
    <property type="entry name" value="Glycosidases"/>
    <property type="match status" value="1"/>
</dbReference>
<dbReference type="NCBIfam" id="TIGR02402">
    <property type="entry name" value="trehalose_TreZ"/>
    <property type="match status" value="1"/>
</dbReference>
<dbReference type="PIRSF" id="PIRSF006337">
    <property type="entry name" value="Trehalose_TreZ"/>
    <property type="match status" value="1"/>
</dbReference>
<evidence type="ECO:0000256" key="11">
    <source>
        <dbReference type="ARBA" id="ARBA00033284"/>
    </source>
</evidence>
<dbReference type="SUPFAM" id="SSF51445">
    <property type="entry name" value="(Trans)glycosidases"/>
    <property type="match status" value="1"/>
</dbReference>
<keyword evidence="17" id="KW-1185">Reference proteome</keyword>
<evidence type="ECO:0000256" key="6">
    <source>
        <dbReference type="ARBA" id="ARBA00022490"/>
    </source>
</evidence>
<dbReference type="EMBL" id="JBHRSB010000002">
    <property type="protein sequence ID" value="MFC2999790.1"/>
    <property type="molecule type" value="Genomic_DNA"/>
</dbReference>
<dbReference type="SUPFAM" id="SSF81296">
    <property type="entry name" value="E set domains"/>
    <property type="match status" value="1"/>
</dbReference>
<evidence type="ECO:0000256" key="3">
    <source>
        <dbReference type="ARBA" id="ARBA00008061"/>
    </source>
</evidence>
<dbReference type="InterPro" id="IPR044901">
    <property type="entry name" value="Trehalose_TreZ_E-set_sf"/>
</dbReference>
<dbReference type="Gene3D" id="2.60.40.10">
    <property type="entry name" value="Immunoglobulins"/>
    <property type="match status" value="1"/>
</dbReference>
<evidence type="ECO:0000256" key="4">
    <source>
        <dbReference type="ARBA" id="ARBA00012268"/>
    </source>
</evidence>
<comment type="pathway">
    <text evidence="2 14">Glycan biosynthesis; trehalose biosynthesis.</text>
</comment>
<protein>
    <recommendedName>
        <fullName evidence="5 13">Malto-oligosyltrehalose trehalohydrolase</fullName>
        <shortName evidence="14">MTHase</shortName>
        <ecNumber evidence="4 13">3.2.1.141</ecNumber>
    </recommendedName>
    <alternativeName>
        <fullName evidence="11 14">4-alpha-D-((1-&gt;4)-alpha-D-glucano)trehalose trehalohydrolase</fullName>
    </alternativeName>
    <alternativeName>
        <fullName evidence="10 14">Maltooligosyl trehalose trehalohydrolase</fullName>
    </alternativeName>
</protein>
<dbReference type="PANTHER" id="PTHR43651:SF11">
    <property type="entry name" value="MALTO-OLIGOSYLTREHALOSE TREHALOHYDROLASE"/>
    <property type="match status" value="1"/>
</dbReference>
<dbReference type="Gene3D" id="1.10.10.760">
    <property type="entry name" value="E-set domains of sugar-utilizing enzymes"/>
    <property type="match status" value="1"/>
</dbReference>
<evidence type="ECO:0000256" key="14">
    <source>
        <dbReference type="PIRNR" id="PIRNR006337"/>
    </source>
</evidence>
<evidence type="ECO:0000256" key="2">
    <source>
        <dbReference type="ARBA" id="ARBA00005199"/>
    </source>
</evidence>
<dbReference type="InterPro" id="IPR014756">
    <property type="entry name" value="Ig_E-set"/>
</dbReference>
<dbReference type="SMART" id="SM00642">
    <property type="entry name" value="Aamy"/>
    <property type="match status" value="1"/>
</dbReference>
<comment type="similarity">
    <text evidence="3 14">Belongs to the glycosyl hydrolase 13 family.</text>
</comment>
<evidence type="ECO:0000313" key="16">
    <source>
        <dbReference type="EMBL" id="MFC2999790.1"/>
    </source>
</evidence>
<dbReference type="InterPro" id="IPR012768">
    <property type="entry name" value="Trehalose_TreZ"/>
</dbReference>
<evidence type="ECO:0000256" key="12">
    <source>
        <dbReference type="ARBA" id="ARBA00034013"/>
    </source>
</evidence>
<dbReference type="Pfam" id="PF11941">
    <property type="entry name" value="DUF3459"/>
    <property type="match status" value="1"/>
</dbReference>
<comment type="catalytic activity">
    <reaction evidence="12 14">
        <text>hydrolysis of (1-&gt;4)-alpha-D-glucosidic linkage in 4-alpha-D-[(1-&gt;4)-alpha-D-glucanosyl]n trehalose to yield trehalose and (1-&gt;4)-alpha-D-glucan.</text>
        <dbReference type="EC" id="3.2.1.141"/>
    </reaction>
</comment>
<evidence type="ECO:0000256" key="1">
    <source>
        <dbReference type="ARBA" id="ARBA00004496"/>
    </source>
</evidence>
<dbReference type="InterPro" id="IPR022567">
    <property type="entry name" value="DUF3459"/>
</dbReference>
<evidence type="ECO:0000259" key="15">
    <source>
        <dbReference type="SMART" id="SM00642"/>
    </source>
</evidence>
<dbReference type="Proteomes" id="UP001595420">
    <property type="component" value="Unassembled WGS sequence"/>
</dbReference>
<sequence length="603" mass="66359">MSSPRVTRAHSMPFGASVQPDGALRFRLWAPAHAEVGLEIDGAAPLPMQREEGGWHALQTRAARPGSRYRFVLPDGLRVPDPASRHQPEDVHGPSEVIDPAAHAWTDAGWRGRPWAEAVLYELHIGTFTPEGTFAAAIARLPYLAALGVTAIQIMPVADFPGGRNWGYDGVLPFAPDASYGRPEDLKALVQAAHGHGLMVMLDVVYNHFGPEGAYLHAVAPQAFTDRHKTPWGAALNFDGADAAPVRAYFIHNALYWIEEFHLDGLRLDAVHAIIDDSPKHLLEELAERVRAAVPDRPVHLVLENEENEARRLQRDARGQPPHYTAQWNDDAHHVLHVAATGERSGYYADYQGDTEALARALAEGFAFQGQMMPYRGHPRGEPSGSLQPTAFIAFLQNHDQIGNRAFGDRLCQIAPRAALRAVAAVALLLPQVPMLFMGEEWDAAQPFPFFCDFGPELADAVREGRRAEFARFPEFADPAMRERIPDPMAEPTFASAKLRWDDVAKPSHAEALGWHRAILAVRHAEIIPRLSGIRRGGTWRVLGEGAVEITWALHRGGKLHLAANLSATTLPEMPEAGRVIWREGAATGLGPWTVRWSIEESA</sequence>
<evidence type="ECO:0000256" key="8">
    <source>
        <dbReference type="ARBA" id="ARBA00023277"/>
    </source>
</evidence>
<evidence type="ECO:0000313" key="17">
    <source>
        <dbReference type="Proteomes" id="UP001595420"/>
    </source>
</evidence>
<dbReference type="InterPro" id="IPR013783">
    <property type="entry name" value="Ig-like_fold"/>
</dbReference>